<keyword evidence="6 8" id="KW-0255">Endonuclease</keyword>
<dbReference type="EC" id="3.1.26.4" evidence="9"/>
<evidence type="ECO:0000256" key="8">
    <source>
        <dbReference type="PROSITE-ProRule" id="PRU01319"/>
    </source>
</evidence>
<reference evidence="11" key="1">
    <citation type="submission" date="2024-02" db="EMBL/GenBank/DDBJ databases">
        <authorList>
            <consortium name="ELIXIR-Norway"/>
            <consortium name="Elixir Norway"/>
        </authorList>
    </citation>
    <scope>NUCLEOTIDE SEQUENCE</scope>
</reference>
<protein>
    <recommendedName>
        <fullName evidence="9">Ribonuclease</fullName>
        <ecNumber evidence="9">3.1.26.4</ecNumber>
    </recommendedName>
</protein>
<evidence type="ECO:0000259" key="10">
    <source>
        <dbReference type="PROSITE" id="PS51975"/>
    </source>
</evidence>
<evidence type="ECO:0000313" key="12">
    <source>
        <dbReference type="Proteomes" id="UP001497512"/>
    </source>
</evidence>
<dbReference type="NCBIfam" id="TIGR00729">
    <property type="entry name" value="ribonuclease HII"/>
    <property type="match status" value="1"/>
</dbReference>
<dbReference type="Gene3D" id="3.30.420.10">
    <property type="entry name" value="Ribonuclease H-like superfamily/Ribonuclease H"/>
    <property type="match status" value="1"/>
</dbReference>
<organism evidence="11 12">
    <name type="scientific">Sphagnum troendelagicum</name>
    <dbReference type="NCBI Taxonomy" id="128251"/>
    <lineage>
        <taxon>Eukaryota</taxon>
        <taxon>Viridiplantae</taxon>
        <taxon>Streptophyta</taxon>
        <taxon>Embryophyta</taxon>
        <taxon>Bryophyta</taxon>
        <taxon>Sphagnophytina</taxon>
        <taxon>Sphagnopsida</taxon>
        <taxon>Sphagnales</taxon>
        <taxon>Sphagnaceae</taxon>
        <taxon>Sphagnum</taxon>
    </lineage>
</organism>
<keyword evidence="12" id="KW-1185">Reference proteome</keyword>
<gene>
    <name evidence="11" type="ORF">CSSPTR1EN2_LOCUS7809</name>
</gene>
<accession>A0ABP0TUE5</accession>
<evidence type="ECO:0000313" key="11">
    <source>
        <dbReference type="EMBL" id="CAK9205360.1"/>
    </source>
</evidence>
<dbReference type="Gene3D" id="1.10.10.460">
    <property type="entry name" value="Ribonuclease hii. Domain 2"/>
    <property type="match status" value="1"/>
</dbReference>
<feature type="binding site" evidence="8">
    <location>
        <position position="22"/>
    </location>
    <ligand>
        <name>a divalent metal cation</name>
        <dbReference type="ChEBI" id="CHEBI:60240"/>
    </ligand>
</feature>
<evidence type="ECO:0000256" key="4">
    <source>
        <dbReference type="ARBA" id="ARBA00022722"/>
    </source>
</evidence>
<comment type="catalytic activity">
    <reaction evidence="1 8 9">
        <text>Endonucleolytic cleavage to 5'-phosphomonoester.</text>
        <dbReference type="EC" id="3.1.26.4"/>
    </reaction>
</comment>
<evidence type="ECO:0000256" key="1">
    <source>
        <dbReference type="ARBA" id="ARBA00000077"/>
    </source>
</evidence>
<evidence type="ECO:0000256" key="7">
    <source>
        <dbReference type="ARBA" id="ARBA00022801"/>
    </source>
</evidence>
<evidence type="ECO:0000256" key="5">
    <source>
        <dbReference type="ARBA" id="ARBA00022723"/>
    </source>
</evidence>
<name>A0ABP0TUE5_9BRYO</name>
<dbReference type="CDD" id="cd07181">
    <property type="entry name" value="RNase_HII_eukaryota_like"/>
    <property type="match status" value="1"/>
</dbReference>
<proteinExistence type="inferred from homology"/>
<feature type="binding site" evidence="8">
    <location>
        <position position="128"/>
    </location>
    <ligand>
        <name>a divalent metal cation</name>
        <dbReference type="ChEBI" id="CHEBI:60240"/>
    </ligand>
</feature>
<comment type="cofactor">
    <cofactor evidence="8">
        <name>Mn(2+)</name>
        <dbReference type="ChEBI" id="CHEBI:29035"/>
    </cofactor>
    <cofactor evidence="8">
        <name>Mg(2+)</name>
        <dbReference type="ChEBI" id="CHEBI:18420"/>
    </cofactor>
    <text evidence="8">Manganese or magnesium. Binds 1 divalent metal ion per monomer in the absence of substrate. May bind a second metal ion after substrate binding.</text>
</comment>
<dbReference type="PANTHER" id="PTHR10954:SF7">
    <property type="entry name" value="RIBONUCLEASE H2 SUBUNIT A"/>
    <property type="match status" value="1"/>
</dbReference>
<comment type="function">
    <text evidence="9">Endonuclease that specifically degrades the RNA of RNA-DNA hybrids.</text>
</comment>
<comment type="cofactor">
    <cofactor evidence="2">
        <name>Mg(2+)</name>
        <dbReference type="ChEBI" id="CHEBI:18420"/>
    </cofactor>
</comment>
<dbReference type="SUPFAM" id="SSF53098">
    <property type="entry name" value="Ribonuclease H-like"/>
    <property type="match status" value="1"/>
</dbReference>
<feature type="domain" description="RNase H type-2" evidence="10">
    <location>
        <begin position="15"/>
        <end position="237"/>
    </location>
</feature>
<dbReference type="InterPro" id="IPR024567">
    <property type="entry name" value="RNase_HII/HIII_dom"/>
</dbReference>
<feature type="binding site" evidence="8">
    <location>
        <position position="21"/>
    </location>
    <ligand>
        <name>a divalent metal cation</name>
        <dbReference type="ChEBI" id="CHEBI:60240"/>
    </ligand>
</feature>
<evidence type="ECO:0000256" key="9">
    <source>
        <dbReference type="RuleBase" id="RU003515"/>
    </source>
</evidence>
<comment type="similarity">
    <text evidence="3">Belongs to the RNase HII family. Eukaryotic subfamily.</text>
</comment>
<dbReference type="PROSITE" id="PS51975">
    <property type="entry name" value="RNASE_H_2"/>
    <property type="match status" value="1"/>
</dbReference>
<dbReference type="InterPro" id="IPR023160">
    <property type="entry name" value="RNase_HII_hlx-loop-hlx_cap_dom"/>
</dbReference>
<dbReference type="Pfam" id="PF01351">
    <property type="entry name" value="RNase_HII"/>
    <property type="match status" value="1"/>
</dbReference>
<evidence type="ECO:0000256" key="2">
    <source>
        <dbReference type="ARBA" id="ARBA00001946"/>
    </source>
</evidence>
<dbReference type="PANTHER" id="PTHR10954">
    <property type="entry name" value="RIBONUCLEASE H2 SUBUNIT A"/>
    <property type="match status" value="1"/>
</dbReference>
<dbReference type="InterPro" id="IPR012337">
    <property type="entry name" value="RNaseH-like_sf"/>
</dbReference>
<sequence>MVTASSGAPSWAQESCLMGIDEAGRGPVLGPMVYGCAFCPLDQKERISSLQFADSKVLTEAKRDELYASILADSSMGWAVDVIDPRDLSAQMLCRERRSLNMISFESAMGLIRSTLSLGVSLAEVFVDTVGDPAKYEASLTERFPGIKFTVSKKADSLFPIVSAASIIAKVTRDKALREWVMEETGKDVGRSFGSGYPGDPETKSWLEQNSNPVFGFPSVVRFSWATCKPYFTKGGVDIFWLASPISTCPPDFVSCKYVGSDPLDGSDDDEETERRKSKIVETESCAPLRHSFFRSRQLQQVTTRL</sequence>
<keyword evidence="5 8" id="KW-0479">Metal-binding</keyword>
<dbReference type="InterPro" id="IPR036397">
    <property type="entry name" value="RNaseH_sf"/>
</dbReference>
<keyword evidence="4 8" id="KW-0540">Nuclease</keyword>
<evidence type="ECO:0000256" key="6">
    <source>
        <dbReference type="ARBA" id="ARBA00022759"/>
    </source>
</evidence>
<keyword evidence="7 8" id="KW-0378">Hydrolase</keyword>
<dbReference type="EMBL" id="OZ019907">
    <property type="protein sequence ID" value="CAK9205360.1"/>
    <property type="molecule type" value="Genomic_DNA"/>
</dbReference>
<dbReference type="InterPro" id="IPR001352">
    <property type="entry name" value="RNase_HII/HIII"/>
</dbReference>
<evidence type="ECO:0000256" key="3">
    <source>
        <dbReference type="ARBA" id="ARBA00007058"/>
    </source>
</evidence>
<dbReference type="InterPro" id="IPR004649">
    <property type="entry name" value="RNase_H2_suA"/>
</dbReference>
<dbReference type="Proteomes" id="UP001497512">
    <property type="component" value="Chromosome 15"/>
</dbReference>